<dbReference type="Gene3D" id="3.40.718.10">
    <property type="entry name" value="Isopropylmalate Dehydrogenase"/>
    <property type="match status" value="1"/>
</dbReference>
<dbReference type="InterPro" id="IPR016764">
    <property type="entry name" value="MeTrfase_MtxX_xsu"/>
</dbReference>
<dbReference type="RefSeq" id="WP_015324084.1">
    <property type="nucleotide sequence ID" value="NC_019977.1"/>
</dbReference>
<dbReference type="SUPFAM" id="SSF53659">
    <property type="entry name" value="Isocitrate/Isopropylmalate dehydrogenase-like"/>
    <property type="match status" value="1"/>
</dbReference>
<dbReference type="PIRSF" id="PIRSF019709">
    <property type="entry name" value="Methyltransf_MtxX"/>
    <property type="match status" value="1"/>
</dbReference>
<dbReference type="KEGG" id="mhz:Metho_0660"/>
<name>L0KUW9_METHD</name>
<dbReference type="STRING" id="867904.Metho_0660"/>
<dbReference type="GeneID" id="14407792"/>
<sequence>MSFLNTPDLVDIIRKKAIQNRAKVAIGIRDPTKKIISSAEEANDKGFAQVILVGDQQEILSLGTSLEVVGTAEPEKVMVDLLASGHVDAAVRGTARASETLSYLKKTLGMEKLHRVALLTTADGTPFFIAPVGIDEGEDLADKMEFARLGSEHIRRFGIEPVLGVLSGGRMGDLGRNARVDQTLADGEFIVNRLNEMGIKAKHYTILIEDAIKEANFILAPDGISGNLIFRTLVFLGCGDGMGAPVLMDEYVFVDTSRVGGHYAKAIMVAGALSNMKKVRG</sequence>
<dbReference type="GO" id="GO:0032259">
    <property type="term" value="P:methylation"/>
    <property type="evidence" value="ECO:0007669"/>
    <property type="project" value="UniProtKB-KW"/>
</dbReference>
<accession>L0KUW9</accession>
<dbReference type="GO" id="GO:0008168">
    <property type="term" value="F:methyltransferase activity"/>
    <property type="evidence" value="ECO:0007669"/>
    <property type="project" value="UniProtKB-KW"/>
</dbReference>
<comment type="similarity">
    <text evidence="1">Belongs to the MtxX family.</text>
</comment>
<reference evidence="5" key="1">
    <citation type="submission" date="2012-02" db="EMBL/GenBank/DDBJ databases">
        <title>Complete sequence of chromosome of Methanomethylovorans hollandica DSM 15978.</title>
        <authorList>
            <person name="Lucas S."/>
            <person name="Copeland A."/>
            <person name="Lapidus A."/>
            <person name="Glavina del Rio T."/>
            <person name="Dalin E."/>
            <person name="Tice H."/>
            <person name="Bruce D."/>
            <person name="Goodwin L."/>
            <person name="Pitluck S."/>
            <person name="Peters L."/>
            <person name="Mikhailova N."/>
            <person name="Held B."/>
            <person name="Kyrpides N."/>
            <person name="Mavromatis K."/>
            <person name="Ivanova N."/>
            <person name="Brettin T."/>
            <person name="Detter J.C."/>
            <person name="Han C."/>
            <person name="Larimer F."/>
            <person name="Land M."/>
            <person name="Hauser L."/>
            <person name="Markowitz V."/>
            <person name="Cheng J.-F."/>
            <person name="Hugenholtz P."/>
            <person name="Woyke T."/>
            <person name="Wu D."/>
            <person name="Spring S."/>
            <person name="Schroeder M."/>
            <person name="Brambilla E."/>
            <person name="Klenk H.-P."/>
            <person name="Eisen J.A."/>
        </authorList>
    </citation>
    <scope>NUCLEOTIDE SEQUENCE [LARGE SCALE GENOMIC DNA]</scope>
    <source>
        <strain evidence="5">DSM 15978 / NBRC 107637 / DMS1</strain>
    </source>
</reference>
<dbReference type="HOGENOM" id="CLU_086562_0_0_2"/>
<gene>
    <name evidence="4" type="ordered locus">Metho_0660</name>
</gene>
<protein>
    <submittedName>
        <fullName evidence="4">Putative methanogen marker protein 4</fullName>
    </submittedName>
</protein>
<keyword evidence="3" id="KW-0808">Transferase</keyword>
<dbReference type="EMBL" id="CP003362">
    <property type="protein sequence ID" value="AGB48916.1"/>
    <property type="molecule type" value="Genomic_DNA"/>
</dbReference>
<organism evidence="4 5">
    <name type="scientific">Methanomethylovorans hollandica (strain DSM 15978 / NBRC 107637 / DMS1)</name>
    <dbReference type="NCBI Taxonomy" id="867904"/>
    <lineage>
        <taxon>Archaea</taxon>
        <taxon>Methanobacteriati</taxon>
        <taxon>Methanobacteriota</taxon>
        <taxon>Stenosarchaea group</taxon>
        <taxon>Methanomicrobia</taxon>
        <taxon>Methanosarcinales</taxon>
        <taxon>Methanosarcinaceae</taxon>
        <taxon>Methanomethylovorans</taxon>
    </lineage>
</organism>
<keyword evidence="5" id="KW-1185">Reference proteome</keyword>
<dbReference type="Proteomes" id="UP000010866">
    <property type="component" value="Chromosome"/>
</dbReference>
<dbReference type="OrthoDB" id="53227at2157"/>
<evidence type="ECO:0000256" key="3">
    <source>
        <dbReference type="ARBA" id="ARBA00022679"/>
    </source>
</evidence>
<evidence type="ECO:0000313" key="4">
    <source>
        <dbReference type="EMBL" id="AGB48916.1"/>
    </source>
</evidence>
<evidence type="ECO:0000313" key="5">
    <source>
        <dbReference type="Proteomes" id="UP000010866"/>
    </source>
</evidence>
<proteinExistence type="inferred from homology"/>
<dbReference type="NCBIfam" id="TIGR03270">
    <property type="entry name" value="methan_mark_4"/>
    <property type="match status" value="1"/>
</dbReference>
<dbReference type="AlphaFoldDB" id="L0KUW9"/>
<evidence type="ECO:0000256" key="1">
    <source>
        <dbReference type="ARBA" id="ARBA00009125"/>
    </source>
</evidence>
<evidence type="ECO:0000256" key="2">
    <source>
        <dbReference type="ARBA" id="ARBA00022603"/>
    </source>
</evidence>
<keyword evidence="2" id="KW-0489">Methyltransferase</keyword>